<sequence>METAIIYNSDLYFEHKQWRRELFFWEDEIKSFKNRLSELVNRWTDKKVLAQLEHYQNQFFIQESIIDKFQEDIIAHETNIAAHFKKGEDVLDQPLVKKHIEFRNHMDTQRRIYTDLKKEFYRFLSKYM</sequence>
<organism evidence="1 2">
    <name type="scientific">Lutibacter oceani</name>
    <dbReference type="NCBI Taxonomy" id="1853311"/>
    <lineage>
        <taxon>Bacteria</taxon>
        <taxon>Pseudomonadati</taxon>
        <taxon>Bacteroidota</taxon>
        <taxon>Flavobacteriia</taxon>
        <taxon>Flavobacteriales</taxon>
        <taxon>Flavobacteriaceae</taxon>
        <taxon>Lutibacter</taxon>
    </lineage>
</organism>
<protein>
    <submittedName>
        <fullName evidence="1">Uncharacterized protein</fullName>
    </submittedName>
</protein>
<keyword evidence="2" id="KW-1185">Reference proteome</keyword>
<gene>
    <name evidence="1" type="ORF">BX611_0051</name>
</gene>
<reference evidence="1 2" key="1">
    <citation type="submission" date="2018-08" db="EMBL/GenBank/DDBJ databases">
        <title>Genomic Encyclopedia of Type Strains, Phase III (KMG-III): the genomes of soil and plant-associated and newly described type strains.</title>
        <authorList>
            <person name="Whitman W."/>
        </authorList>
    </citation>
    <scope>NUCLEOTIDE SEQUENCE [LARGE SCALE GENOMIC DNA]</scope>
    <source>
        <strain evidence="1 2">325-5</strain>
    </source>
</reference>
<accession>A0A3D9RY79</accession>
<comment type="caution">
    <text evidence="1">The sequence shown here is derived from an EMBL/GenBank/DDBJ whole genome shotgun (WGS) entry which is preliminary data.</text>
</comment>
<dbReference type="Proteomes" id="UP000256429">
    <property type="component" value="Unassembled WGS sequence"/>
</dbReference>
<name>A0A3D9RY79_9FLAO</name>
<dbReference type="EMBL" id="QTTQ01000009">
    <property type="protein sequence ID" value="REE82781.1"/>
    <property type="molecule type" value="Genomic_DNA"/>
</dbReference>
<dbReference type="RefSeq" id="WP_115877488.1">
    <property type="nucleotide sequence ID" value="NZ_QTTQ01000009.1"/>
</dbReference>
<evidence type="ECO:0000313" key="1">
    <source>
        <dbReference type="EMBL" id="REE82781.1"/>
    </source>
</evidence>
<proteinExistence type="predicted"/>
<dbReference type="AlphaFoldDB" id="A0A3D9RY79"/>
<dbReference type="OrthoDB" id="680366at2"/>
<evidence type="ECO:0000313" key="2">
    <source>
        <dbReference type="Proteomes" id="UP000256429"/>
    </source>
</evidence>